<evidence type="ECO:0000256" key="1">
    <source>
        <dbReference type="SAM" id="MobiDB-lite"/>
    </source>
</evidence>
<evidence type="ECO:0000313" key="2">
    <source>
        <dbReference type="EMBL" id="PAQ09724.1"/>
    </source>
</evidence>
<gene>
    <name evidence="2" type="ORF">CIT26_11835</name>
</gene>
<comment type="caution">
    <text evidence="2">The sequence shown here is derived from an EMBL/GenBank/DDBJ whole genome shotgun (WGS) entry which is preliminary data.</text>
</comment>
<dbReference type="EMBL" id="NPKJ01000040">
    <property type="protein sequence ID" value="PAQ09724.1"/>
    <property type="molecule type" value="Genomic_DNA"/>
</dbReference>
<protein>
    <submittedName>
        <fullName evidence="2">Uncharacterized protein</fullName>
    </submittedName>
</protein>
<name>A0A271LNS5_9HYPH</name>
<feature type="compositionally biased region" description="Basic and acidic residues" evidence="1">
    <location>
        <begin position="129"/>
        <end position="145"/>
    </location>
</feature>
<feature type="region of interest" description="Disordered" evidence="1">
    <location>
        <begin position="117"/>
        <end position="162"/>
    </location>
</feature>
<feature type="compositionally biased region" description="Basic and acidic residues" evidence="1">
    <location>
        <begin position="292"/>
        <end position="301"/>
    </location>
</feature>
<dbReference type="AlphaFoldDB" id="A0A271LNS5"/>
<sequence length="301" mass="33949">MSRIRTIKPEFFKHEELFDAEVETGLPLRLSFAGLWTQCDREGRFVWRPRQLKADILPYDDVDFSRVLDALATRGFIVKYASADRSFGYVPSWNRHQVINNRESASSLPNPIDIIAKTDASATRHPRVRHDGKVEGKGKEGKEEPNGSLSGTSPDPAQRPKAKSNYSEAFEAFWLAYPRSPNMSKVKAFDGWKKLTEPERKACHDAVSAYRSFLASKPDHPTMHAATFINERRFEGFAAGIATTAADEDAQWPKRLAYARSNKTWSTSMWGPGPGQRGCRVPTDLLNESDGDGWREWEQAA</sequence>
<organism evidence="2 3">
    <name type="scientific">Mesorhizobium temperatum</name>
    <dbReference type="NCBI Taxonomy" id="241416"/>
    <lineage>
        <taxon>Bacteria</taxon>
        <taxon>Pseudomonadati</taxon>
        <taxon>Pseudomonadota</taxon>
        <taxon>Alphaproteobacteria</taxon>
        <taxon>Hyphomicrobiales</taxon>
        <taxon>Phyllobacteriaceae</taxon>
        <taxon>Mesorhizobium</taxon>
    </lineage>
</organism>
<dbReference type="OrthoDB" id="7211084at2"/>
<dbReference type="Proteomes" id="UP000216442">
    <property type="component" value="Unassembled WGS sequence"/>
</dbReference>
<evidence type="ECO:0000313" key="3">
    <source>
        <dbReference type="Proteomes" id="UP000216442"/>
    </source>
</evidence>
<keyword evidence="3" id="KW-1185">Reference proteome</keyword>
<feature type="region of interest" description="Disordered" evidence="1">
    <location>
        <begin position="267"/>
        <end position="301"/>
    </location>
</feature>
<dbReference type="RefSeq" id="WP_095492742.1">
    <property type="nucleotide sequence ID" value="NZ_NPKJ01000040.1"/>
</dbReference>
<accession>A0A271LNS5</accession>
<proteinExistence type="predicted"/>
<reference evidence="2 3" key="1">
    <citation type="submission" date="2017-08" db="EMBL/GenBank/DDBJ databases">
        <title>Mesorhizobium wenxinae sp. nov., a novel rhizobial species isolated from root nodules of chickpea (Cicer arietinum L.).</title>
        <authorList>
            <person name="Zhang J."/>
        </authorList>
    </citation>
    <scope>NUCLEOTIDE SEQUENCE [LARGE SCALE GENOMIC DNA]</scope>
    <source>
        <strain evidence="2 3">SDW018</strain>
    </source>
</reference>